<gene>
    <name evidence="4" type="ORF">H7C18_18900</name>
</gene>
<sequence>MLEQALGEESTMHKIIDKMNVHLADWNILYTKLHHYHWYVTGPHFLALHAKFEELYEFAADSMDAVAERILAIGGEPVSSLKQYLDLTMLTEAGKESRDTEMLEAVIDDFRKLAADQKGTAKLADEAGDAVTSDFLNALVERLQKEIWMLTATAKGLPVRA</sequence>
<dbReference type="InterPro" id="IPR023188">
    <property type="entry name" value="DPS_DNA-bd_CS"/>
</dbReference>
<evidence type="ECO:0000256" key="2">
    <source>
        <dbReference type="RuleBase" id="RU003875"/>
    </source>
</evidence>
<dbReference type="PROSITE" id="PS00818">
    <property type="entry name" value="DPS_1"/>
    <property type="match status" value="1"/>
</dbReference>
<accession>A0A7X0SMZ4</accession>
<evidence type="ECO:0000313" key="4">
    <source>
        <dbReference type="EMBL" id="MBB6732988.1"/>
    </source>
</evidence>
<dbReference type="PANTHER" id="PTHR42932:SF1">
    <property type="entry name" value="GENERAL STRESS PROTEIN 20U"/>
    <property type="match status" value="1"/>
</dbReference>
<name>A0A7X0SMZ4_9BACL</name>
<dbReference type="InterPro" id="IPR002177">
    <property type="entry name" value="DPS_DNA-bd"/>
</dbReference>
<comment type="similarity">
    <text evidence="1 2">Belongs to the Dps family.</text>
</comment>
<evidence type="ECO:0000313" key="5">
    <source>
        <dbReference type="Proteomes" id="UP000564644"/>
    </source>
</evidence>
<dbReference type="EMBL" id="JACJVO010000024">
    <property type="protein sequence ID" value="MBB6732988.1"/>
    <property type="molecule type" value="Genomic_DNA"/>
</dbReference>
<dbReference type="PRINTS" id="PR01346">
    <property type="entry name" value="HELNAPAPROT"/>
</dbReference>
<proteinExistence type="inferred from homology"/>
<dbReference type="InterPro" id="IPR009078">
    <property type="entry name" value="Ferritin-like_SF"/>
</dbReference>
<dbReference type="GO" id="GO:0016722">
    <property type="term" value="F:oxidoreductase activity, acting on metal ions"/>
    <property type="evidence" value="ECO:0007669"/>
    <property type="project" value="InterPro"/>
</dbReference>
<keyword evidence="5" id="KW-1185">Reference proteome</keyword>
<reference evidence="4 5" key="1">
    <citation type="submission" date="2020-08" db="EMBL/GenBank/DDBJ databases">
        <title>Cohnella phylogeny.</title>
        <authorList>
            <person name="Dunlap C."/>
        </authorList>
    </citation>
    <scope>NUCLEOTIDE SEQUENCE [LARGE SCALE GENOMIC DNA]</scope>
    <source>
        <strain evidence="4 5">CBP 2801</strain>
    </source>
</reference>
<dbReference type="CDD" id="cd01043">
    <property type="entry name" value="DPS"/>
    <property type="match status" value="1"/>
</dbReference>
<organism evidence="4 5">
    <name type="scientific">Cohnella zeiphila</name>
    <dbReference type="NCBI Taxonomy" id="2761120"/>
    <lineage>
        <taxon>Bacteria</taxon>
        <taxon>Bacillati</taxon>
        <taxon>Bacillota</taxon>
        <taxon>Bacilli</taxon>
        <taxon>Bacillales</taxon>
        <taxon>Paenibacillaceae</taxon>
        <taxon>Cohnella</taxon>
    </lineage>
</organism>
<dbReference type="Proteomes" id="UP000564644">
    <property type="component" value="Unassembled WGS sequence"/>
</dbReference>
<dbReference type="GO" id="GO:0008199">
    <property type="term" value="F:ferric iron binding"/>
    <property type="evidence" value="ECO:0007669"/>
    <property type="project" value="InterPro"/>
</dbReference>
<comment type="caution">
    <text evidence="4">The sequence shown here is derived from an EMBL/GenBank/DDBJ whole genome shotgun (WGS) entry which is preliminary data.</text>
</comment>
<protein>
    <submittedName>
        <fullName evidence="4">DNA starvation/stationary phase protection protein</fullName>
    </submittedName>
</protein>
<dbReference type="InterPro" id="IPR012347">
    <property type="entry name" value="Ferritin-like"/>
</dbReference>
<feature type="domain" description="Ferritin/DPS" evidence="3">
    <location>
        <begin position="16"/>
        <end position="154"/>
    </location>
</feature>
<dbReference type="PROSITE" id="PS00819">
    <property type="entry name" value="DPS_2"/>
    <property type="match status" value="1"/>
</dbReference>
<dbReference type="PIRSF" id="PIRSF005900">
    <property type="entry name" value="Dps"/>
    <property type="match status" value="1"/>
</dbReference>
<dbReference type="InterPro" id="IPR008331">
    <property type="entry name" value="Ferritin_DPS_dom"/>
</dbReference>
<evidence type="ECO:0000256" key="1">
    <source>
        <dbReference type="ARBA" id="ARBA00009497"/>
    </source>
</evidence>
<dbReference type="Pfam" id="PF00210">
    <property type="entry name" value="Ferritin"/>
    <property type="match status" value="1"/>
</dbReference>
<dbReference type="PANTHER" id="PTHR42932">
    <property type="entry name" value="GENERAL STRESS PROTEIN 20U"/>
    <property type="match status" value="1"/>
</dbReference>
<dbReference type="SUPFAM" id="SSF47240">
    <property type="entry name" value="Ferritin-like"/>
    <property type="match status" value="1"/>
</dbReference>
<dbReference type="AlphaFoldDB" id="A0A7X0SMZ4"/>
<evidence type="ECO:0000259" key="3">
    <source>
        <dbReference type="Pfam" id="PF00210"/>
    </source>
</evidence>
<dbReference type="Gene3D" id="1.20.1260.10">
    <property type="match status" value="1"/>
</dbReference>